<protein>
    <submittedName>
        <fullName evidence="2">Uncharacterized protein</fullName>
    </submittedName>
</protein>
<reference evidence="2 3" key="1">
    <citation type="journal article" date="2023" name="Plants (Basel)">
        <title>Bridging the Gap: Combining Genomics and Transcriptomics Approaches to Understand Stylosanthes scabra, an Orphan Legume from the Brazilian Caatinga.</title>
        <authorList>
            <person name="Ferreira-Neto J.R.C."/>
            <person name="da Silva M.D."/>
            <person name="Binneck E."/>
            <person name="de Melo N.F."/>
            <person name="da Silva R.H."/>
            <person name="de Melo A.L.T.M."/>
            <person name="Pandolfi V."/>
            <person name="Bustamante F.O."/>
            <person name="Brasileiro-Vidal A.C."/>
            <person name="Benko-Iseppon A.M."/>
        </authorList>
    </citation>
    <scope>NUCLEOTIDE SEQUENCE [LARGE SCALE GENOMIC DNA]</scope>
    <source>
        <tissue evidence="2">Leaves</tissue>
    </source>
</reference>
<evidence type="ECO:0000256" key="1">
    <source>
        <dbReference type="SAM" id="SignalP"/>
    </source>
</evidence>
<sequence>MKNKGFSLALILMIIFLCSSSSYGSYCGSGVDCLIGSDLESEFSLSSHAARMLYDVSQSQTGKTSNRNGPSVNCPKKRGYRSCLPSQNGGGPRQNCGDYTRVC</sequence>
<evidence type="ECO:0000313" key="3">
    <source>
        <dbReference type="Proteomes" id="UP001341840"/>
    </source>
</evidence>
<organism evidence="2 3">
    <name type="scientific">Stylosanthes scabra</name>
    <dbReference type="NCBI Taxonomy" id="79078"/>
    <lineage>
        <taxon>Eukaryota</taxon>
        <taxon>Viridiplantae</taxon>
        <taxon>Streptophyta</taxon>
        <taxon>Embryophyta</taxon>
        <taxon>Tracheophyta</taxon>
        <taxon>Spermatophyta</taxon>
        <taxon>Magnoliopsida</taxon>
        <taxon>eudicotyledons</taxon>
        <taxon>Gunneridae</taxon>
        <taxon>Pentapetalae</taxon>
        <taxon>rosids</taxon>
        <taxon>fabids</taxon>
        <taxon>Fabales</taxon>
        <taxon>Fabaceae</taxon>
        <taxon>Papilionoideae</taxon>
        <taxon>50 kb inversion clade</taxon>
        <taxon>dalbergioids sensu lato</taxon>
        <taxon>Dalbergieae</taxon>
        <taxon>Pterocarpus clade</taxon>
        <taxon>Stylosanthes</taxon>
    </lineage>
</organism>
<comment type="caution">
    <text evidence="2">The sequence shown here is derived from an EMBL/GenBank/DDBJ whole genome shotgun (WGS) entry which is preliminary data.</text>
</comment>
<keyword evidence="3" id="KW-1185">Reference proteome</keyword>
<feature type="chain" id="PRO_5046199060" evidence="1">
    <location>
        <begin position="25"/>
        <end position="103"/>
    </location>
</feature>
<keyword evidence="1" id="KW-0732">Signal</keyword>
<accession>A0ABU6SMI5</accession>
<evidence type="ECO:0000313" key="2">
    <source>
        <dbReference type="EMBL" id="MED6137336.1"/>
    </source>
</evidence>
<dbReference type="Proteomes" id="UP001341840">
    <property type="component" value="Unassembled WGS sequence"/>
</dbReference>
<proteinExistence type="predicted"/>
<dbReference type="EMBL" id="JASCZI010061034">
    <property type="protein sequence ID" value="MED6137336.1"/>
    <property type="molecule type" value="Genomic_DNA"/>
</dbReference>
<gene>
    <name evidence="2" type="ORF">PIB30_064067</name>
</gene>
<name>A0ABU6SMI5_9FABA</name>
<feature type="signal peptide" evidence="1">
    <location>
        <begin position="1"/>
        <end position="24"/>
    </location>
</feature>